<dbReference type="RefSeq" id="WP_117451058.1">
    <property type="nucleotide sequence ID" value="NZ_JAQEHN010000006.1"/>
</dbReference>
<name>A0AA41FAS4_9FIRM</name>
<dbReference type="InterPro" id="IPR004027">
    <property type="entry name" value="SEC_C_motif"/>
</dbReference>
<evidence type="ECO:0000313" key="3">
    <source>
        <dbReference type="Proteomes" id="UP000708338"/>
    </source>
</evidence>
<organism evidence="2 3">
    <name type="scientific">Enterocloster citroniae</name>
    <dbReference type="NCBI Taxonomy" id="358743"/>
    <lineage>
        <taxon>Bacteria</taxon>
        <taxon>Bacillati</taxon>
        <taxon>Bacillota</taxon>
        <taxon>Clostridia</taxon>
        <taxon>Lachnospirales</taxon>
        <taxon>Lachnospiraceae</taxon>
        <taxon>Enterocloster</taxon>
    </lineage>
</organism>
<reference evidence="2" key="1">
    <citation type="journal article" date="2021" name="Gut Microbes">
        <title>A synthetic consortium of 100 gut commensals modulates the composition and function in a colon model of the microbiome of elderly subjects.</title>
        <authorList>
            <person name="Perez M."/>
            <person name="Ntemiri A."/>
            <person name="Tan H."/>
            <person name="Harris H.M.B."/>
            <person name="Roager H.M."/>
            <person name="Ribiere C."/>
            <person name="O'Toole P.W."/>
        </authorList>
    </citation>
    <scope>NUCLEOTIDE SEQUENCE</scope>
    <source>
        <strain evidence="2">MCC335</strain>
    </source>
</reference>
<dbReference type="SUPFAM" id="SSF159941">
    <property type="entry name" value="MM3350-like"/>
    <property type="match status" value="1"/>
</dbReference>
<dbReference type="InterPro" id="IPR024047">
    <property type="entry name" value="MM3350-like_sf"/>
</dbReference>
<feature type="domain" description="Plasmid pRiA4b Orf3-like" evidence="1">
    <location>
        <begin position="8"/>
        <end position="176"/>
    </location>
</feature>
<gene>
    <name evidence="2" type="ORF">GPL26_01460</name>
</gene>
<evidence type="ECO:0000259" key="1">
    <source>
        <dbReference type="Pfam" id="PF07929"/>
    </source>
</evidence>
<dbReference type="PANTHER" id="PTHR41878">
    <property type="entry name" value="LEXA REPRESSOR-RELATED"/>
    <property type="match status" value="1"/>
</dbReference>
<dbReference type="EMBL" id="WQPS01000003">
    <property type="protein sequence ID" value="MBT9808309.1"/>
    <property type="molecule type" value="Genomic_DNA"/>
</dbReference>
<proteinExistence type="predicted"/>
<dbReference type="PANTHER" id="PTHR41878:SF1">
    <property type="entry name" value="TNPR PROTEIN"/>
    <property type="match status" value="1"/>
</dbReference>
<evidence type="ECO:0000313" key="2">
    <source>
        <dbReference type="EMBL" id="MBT9808309.1"/>
    </source>
</evidence>
<dbReference type="Pfam" id="PF02810">
    <property type="entry name" value="SEC-C"/>
    <property type="match status" value="1"/>
</dbReference>
<dbReference type="SUPFAM" id="SSF103642">
    <property type="entry name" value="Sec-C motif"/>
    <property type="match status" value="1"/>
</dbReference>
<accession>A0AA41FAS4</accession>
<dbReference type="Gene3D" id="3.10.290.30">
    <property type="entry name" value="MM3350-like"/>
    <property type="match status" value="1"/>
</dbReference>
<dbReference type="AlphaFoldDB" id="A0AA41FAS4"/>
<protein>
    <recommendedName>
        <fullName evidence="1">Plasmid pRiA4b Orf3-like domain-containing protein</fullName>
    </recommendedName>
</protein>
<dbReference type="InterPro" id="IPR012912">
    <property type="entry name" value="Plasmid_pRiA4b_Orf3-like"/>
</dbReference>
<dbReference type="Gene3D" id="3.10.450.50">
    <property type="match status" value="1"/>
</dbReference>
<dbReference type="Proteomes" id="UP000708338">
    <property type="component" value="Unassembled WGS sequence"/>
</dbReference>
<dbReference type="Pfam" id="PF07929">
    <property type="entry name" value="PRiA4_ORF3"/>
    <property type="match status" value="1"/>
</dbReference>
<sequence length="639" mass="74306">MEKGKKMKAYQLKIVINGSKPPIWRRCIVPSGITFSQLGVILNKVMGWTGYHLSQFEFYHLELCIMENVEDFEYFKGGRYDYGEANTTYIRKYMEENDWFTYIYDLGDYWRHRVTIEKIIADYPFNYPQVIKYKGACPMEDCGGIEGYYQCLEIMADKGHPEHDERCEWAECQGYQEAYDMLGVNEILESDCFLIWGKGDRRTGREIYEDFLNGEFGLKATKSDRNKNIPLRSDRHRMEDSIQMMAELIRKNINRYDISLENDREAFQQYLKDEISQAVYLKDIFADFTRKDLVEIAELKGMDQFSKYGKERLITALSAEMLKAEEAIRYFVCIGTDELNRFEQIIKNGGIGDEDEAELLERLYESCYIGVREDDRIVIPEDVKNLYQSIKSEEFEQKRRRFSALVDCFDAAAVLCGILPAKIMTRYFAAASGDSVSCEELVRMAEQVPDCFMEFVYKKDMFYNKLLYPNDRGLLMAQGDKEFYIPTGDEIRDLARTGYLPNDRFLKNFIAFLVKKMKLDQETAEYAGMMVQHEITDGCQMREILNILVENDIICNGQAQMEQLVQAIGELWNNTRMLMNRGYTPLELVDKGALGSGIKKDNIIRLSQRQGEKAKKVYPNDPCPCGSGKKYKNCCGKNR</sequence>
<comment type="caution">
    <text evidence="2">The sequence shown here is derived from an EMBL/GenBank/DDBJ whole genome shotgun (WGS) entry which is preliminary data.</text>
</comment>